<reference evidence="2 3" key="1">
    <citation type="submission" date="2010-12" db="EMBL/GenBank/DDBJ databases">
        <authorList>
            <person name="Muzny D."/>
            <person name="Qin X."/>
            <person name="Deng J."/>
            <person name="Jiang H."/>
            <person name="Liu Y."/>
            <person name="Qu J."/>
            <person name="Song X.-Z."/>
            <person name="Zhang L."/>
            <person name="Thornton R."/>
            <person name="Coyle M."/>
            <person name="Francisco L."/>
            <person name="Jackson L."/>
            <person name="Javaid M."/>
            <person name="Korchina V."/>
            <person name="Kovar C."/>
            <person name="Mata R."/>
            <person name="Mathew T."/>
            <person name="Ngo R."/>
            <person name="Nguyen L."/>
            <person name="Nguyen N."/>
            <person name="Okwuonu G."/>
            <person name="Ongeri F."/>
            <person name="Pham C."/>
            <person name="Simmons D."/>
            <person name="Wilczek-Boney K."/>
            <person name="Hale W."/>
            <person name="Jakkamsetti A."/>
            <person name="Pham P."/>
            <person name="Ruth R."/>
            <person name="San Lucas F."/>
            <person name="Warren J."/>
            <person name="Zhang J."/>
            <person name="Zhao Z."/>
            <person name="Zhou C."/>
            <person name="Zhu D."/>
            <person name="Lee S."/>
            <person name="Bess C."/>
            <person name="Blankenburg K."/>
            <person name="Forbes L."/>
            <person name="Fu Q."/>
            <person name="Gubbala S."/>
            <person name="Hirani K."/>
            <person name="Jayaseelan J.C."/>
            <person name="Lara F."/>
            <person name="Munidasa M."/>
            <person name="Palculict T."/>
            <person name="Patil S."/>
            <person name="Pu L.-L."/>
            <person name="Saada N."/>
            <person name="Tang L."/>
            <person name="Weissenberger G."/>
            <person name="Zhu Y."/>
            <person name="Hemphill L."/>
            <person name="Shang Y."/>
            <person name="Youmans B."/>
            <person name="Ayvaz T."/>
            <person name="Ross M."/>
            <person name="Santibanez J."/>
            <person name="Aqrawi P."/>
            <person name="Gross S."/>
            <person name="Joshi V."/>
            <person name="Fowler G."/>
            <person name="Nazareth L."/>
            <person name="Reid J."/>
            <person name="Worley K."/>
            <person name="Petrosino J."/>
            <person name="Highlander S."/>
            <person name="Gibbs R."/>
        </authorList>
    </citation>
    <scope>NUCLEOTIDE SEQUENCE [LARGE SCALE GENOMIC DNA]</scope>
    <source>
        <strain evidence="2 3">DSM 15606</strain>
    </source>
</reference>
<sequence length="168" mass="18973">MKQIIVIIALLVSISTHAQKILSHTTTIGKFADSSIDFTEYTNGTSDYTVYLSTSDLKNIGTKLVKTNTERIRLEFNTKEQMLNCLHYLYDFDKGEGYYIDLENKSNNMVLSVKNGFIIGALGQIDKPTISKWLIGKLLNTIGISVKKDKDREDKNGDDMYTKPSSLF</sequence>
<dbReference type="STRING" id="888832.HMPREF9420_0412"/>
<evidence type="ECO:0000313" key="2">
    <source>
        <dbReference type="EMBL" id="EFV05445.1"/>
    </source>
</evidence>
<dbReference type="RefSeq" id="WP_007133692.1">
    <property type="nucleotide sequence ID" value="NZ_GL629647.1"/>
</dbReference>
<dbReference type="EMBL" id="AEQO01000041">
    <property type="protein sequence ID" value="EFV05445.1"/>
    <property type="molecule type" value="Genomic_DNA"/>
</dbReference>
<feature type="chain" id="PRO_5003206662" description="DUF4252 domain-containing protein" evidence="1">
    <location>
        <begin position="19"/>
        <end position="168"/>
    </location>
</feature>
<protein>
    <recommendedName>
        <fullName evidence="4">DUF4252 domain-containing protein</fullName>
    </recommendedName>
</protein>
<accession>E6MLP5</accession>
<comment type="caution">
    <text evidence="2">The sequence shown here is derived from an EMBL/GenBank/DDBJ whole genome shotgun (WGS) entry which is preliminary data.</text>
</comment>
<evidence type="ECO:0008006" key="4">
    <source>
        <dbReference type="Google" id="ProtNLM"/>
    </source>
</evidence>
<organism evidence="2 3">
    <name type="scientific">Segatella salivae DSM 15606</name>
    <dbReference type="NCBI Taxonomy" id="888832"/>
    <lineage>
        <taxon>Bacteria</taxon>
        <taxon>Pseudomonadati</taxon>
        <taxon>Bacteroidota</taxon>
        <taxon>Bacteroidia</taxon>
        <taxon>Bacteroidales</taxon>
        <taxon>Prevotellaceae</taxon>
        <taxon>Segatella</taxon>
    </lineage>
</organism>
<keyword evidence="3" id="KW-1185">Reference proteome</keyword>
<dbReference type="Proteomes" id="UP000003874">
    <property type="component" value="Unassembled WGS sequence"/>
</dbReference>
<feature type="signal peptide" evidence="1">
    <location>
        <begin position="1"/>
        <end position="18"/>
    </location>
</feature>
<evidence type="ECO:0000313" key="3">
    <source>
        <dbReference type="Proteomes" id="UP000003874"/>
    </source>
</evidence>
<proteinExistence type="predicted"/>
<name>E6MLP5_9BACT</name>
<keyword evidence="1" id="KW-0732">Signal</keyword>
<evidence type="ECO:0000256" key="1">
    <source>
        <dbReference type="SAM" id="SignalP"/>
    </source>
</evidence>
<gene>
    <name evidence="2" type="ORF">HMPREF9420_0412</name>
</gene>
<dbReference type="AlphaFoldDB" id="E6MLP5"/>
<dbReference type="HOGENOM" id="CLU_1585012_0_0_10"/>